<keyword evidence="1" id="KW-0805">Transcription regulation</keyword>
<keyword evidence="3" id="KW-0804">Transcription</keyword>
<evidence type="ECO:0000313" key="5">
    <source>
        <dbReference type="EMBL" id="NLR91514.1"/>
    </source>
</evidence>
<dbReference type="GO" id="GO:0043565">
    <property type="term" value="F:sequence-specific DNA binding"/>
    <property type="evidence" value="ECO:0007669"/>
    <property type="project" value="InterPro"/>
</dbReference>
<protein>
    <submittedName>
        <fullName evidence="5">Helix-turn-helix transcriptional regulator</fullName>
    </submittedName>
</protein>
<organism evidence="5 6">
    <name type="scientific">Flammeovirga agarivorans</name>
    <dbReference type="NCBI Taxonomy" id="2726742"/>
    <lineage>
        <taxon>Bacteria</taxon>
        <taxon>Pseudomonadati</taxon>
        <taxon>Bacteroidota</taxon>
        <taxon>Cytophagia</taxon>
        <taxon>Cytophagales</taxon>
        <taxon>Flammeovirgaceae</taxon>
        <taxon>Flammeovirga</taxon>
    </lineage>
</organism>
<dbReference type="GO" id="GO:0003700">
    <property type="term" value="F:DNA-binding transcription factor activity"/>
    <property type="evidence" value="ECO:0007669"/>
    <property type="project" value="InterPro"/>
</dbReference>
<dbReference type="InterPro" id="IPR018062">
    <property type="entry name" value="HTH_AraC-typ_CS"/>
</dbReference>
<keyword evidence="2" id="KW-0238">DNA-binding</keyword>
<evidence type="ECO:0000313" key="6">
    <source>
        <dbReference type="Proteomes" id="UP000585050"/>
    </source>
</evidence>
<dbReference type="Pfam" id="PF12833">
    <property type="entry name" value="HTH_18"/>
    <property type="match status" value="1"/>
</dbReference>
<keyword evidence="6" id="KW-1185">Reference proteome</keyword>
<dbReference type="PANTHER" id="PTHR47893:SF1">
    <property type="entry name" value="REGULATORY PROTEIN PCHR"/>
    <property type="match status" value="1"/>
</dbReference>
<evidence type="ECO:0000256" key="2">
    <source>
        <dbReference type="ARBA" id="ARBA00023125"/>
    </source>
</evidence>
<dbReference type="InterPro" id="IPR053142">
    <property type="entry name" value="PchR_regulatory_protein"/>
</dbReference>
<reference evidence="5 6" key="1">
    <citation type="submission" date="2020-04" db="EMBL/GenBank/DDBJ databases">
        <title>Flammeovirga sp. SR4, a novel species isolated from seawater.</title>
        <authorList>
            <person name="Wang X."/>
        </authorList>
    </citation>
    <scope>NUCLEOTIDE SEQUENCE [LARGE SCALE GENOMIC DNA]</scope>
    <source>
        <strain evidence="5 6">SR4</strain>
    </source>
</reference>
<accession>A0A7X8SJR5</accession>
<feature type="domain" description="HTH araC/xylS-type" evidence="4">
    <location>
        <begin position="218"/>
        <end position="316"/>
    </location>
</feature>
<dbReference type="Gene3D" id="1.10.10.60">
    <property type="entry name" value="Homeodomain-like"/>
    <property type="match status" value="1"/>
</dbReference>
<dbReference type="RefSeq" id="WP_168882234.1">
    <property type="nucleotide sequence ID" value="NZ_JABAIL010000003.1"/>
</dbReference>
<evidence type="ECO:0000256" key="1">
    <source>
        <dbReference type="ARBA" id="ARBA00023015"/>
    </source>
</evidence>
<evidence type="ECO:0000256" key="3">
    <source>
        <dbReference type="ARBA" id="ARBA00023163"/>
    </source>
</evidence>
<dbReference type="PANTHER" id="PTHR47893">
    <property type="entry name" value="REGULATORY PROTEIN PCHR"/>
    <property type="match status" value="1"/>
</dbReference>
<dbReference type="PROSITE" id="PS00041">
    <property type="entry name" value="HTH_ARAC_FAMILY_1"/>
    <property type="match status" value="1"/>
</dbReference>
<dbReference type="AlphaFoldDB" id="A0A7X8SJR5"/>
<dbReference type="InterPro" id="IPR009057">
    <property type="entry name" value="Homeodomain-like_sf"/>
</dbReference>
<dbReference type="EMBL" id="JABAIL010000003">
    <property type="protein sequence ID" value="NLR91514.1"/>
    <property type="molecule type" value="Genomic_DNA"/>
</dbReference>
<dbReference type="InterPro" id="IPR018060">
    <property type="entry name" value="HTH_AraC"/>
</dbReference>
<dbReference type="PROSITE" id="PS01124">
    <property type="entry name" value="HTH_ARAC_FAMILY_2"/>
    <property type="match status" value="1"/>
</dbReference>
<evidence type="ECO:0000259" key="4">
    <source>
        <dbReference type="PROSITE" id="PS01124"/>
    </source>
</evidence>
<proteinExistence type="predicted"/>
<sequence length="327" mass="38717">MEEVHFNDRGDSTYYEYLKENLKGKPVDKYTLSLKSDLIDGTLFVVEEKGFRITSIDYKVLKDFSINFTSDKQFDYTIIFFCEDVTYSGHDDKPIHFSVPTGFLILDNTQNIIFERKKGTHQQRVTLYFNRSDVSPFLNEKLNTIKDFAFHKGDDHTAIWKKVYFDKGPKDINPKLRNRWHIIKLHELCLIISNILLSFNGEEDLKKIYMDHEFEAVFEIRDYIQHNFHEKPIMSKLTKKYGINSTKLNEIFKYCFGQTVYKYYKHARIYKVRDEIITTHKSLTEIAYEFGFSDINHLSKSFIEEFGEKPSELKNSSKNDSQKGLDK</sequence>
<gene>
    <name evidence="5" type="ORF">HGP29_09870</name>
</gene>
<comment type="caution">
    <text evidence="5">The sequence shown here is derived from an EMBL/GenBank/DDBJ whole genome shotgun (WGS) entry which is preliminary data.</text>
</comment>
<name>A0A7X8SJR5_9BACT</name>
<dbReference type="SUPFAM" id="SSF46689">
    <property type="entry name" value="Homeodomain-like"/>
    <property type="match status" value="1"/>
</dbReference>
<dbReference type="SMART" id="SM00342">
    <property type="entry name" value="HTH_ARAC"/>
    <property type="match status" value="1"/>
</dbReference>
<dbReference type="Proteomes" id="UP000585050">
    <property type="component" value="Unassembled WGS sequence"/>
</dbReference>